<feature type="compositionally biased region" description="Basic and acidic residues" evidence="1">
    <location>
        <begin position="183"/>
        <end position="195"/>
    </location>
</feature>
<protein>
    <submittedName>
        <fullName evidence="2">Uncharacterized protein</fullName>
    </submittedName>
</protein>
<accession>A0AAD2FG58</accession>
<feature type="compositionally biased region" description="Low complexity" evidence="1">
    <location>
        <begin position="41"/>
        <end position="59"/>
    </location>
</feature>
<proteinExistence type="predicted"/>
<dbReference type="Proteomes" id="UP001295423">
    <property type="component" value="Unassembled WGS sequence"/>
</dbReference>
<evidence type="ECO:0000256" key="1">
    <source>
        <dbReference type="SAM" id="MobiDB-lite"/>
    </source>
</evidence>
<gene>
    <name evidence="2" type="ORF">CYCCA115_LOCUS4876</name>
</gene>
<reference evidence="2" key="1">
    <citation type="submission" date="2023-08" db="EMBL/GenBank/DDBJ databases">
        <authorList>
            <person name="Audoor S."/>
            <person name="Bilcke G."/>
        </authorList>
    </citation>
    <scope>NUCLEOTIDE SEQUENCE</scope>
</reference>
<feature type="compositionally biased region" description="Polar residues" evidence="1">
    <location>
        <begin position="104"/>
        <end position="118"/>
    </location>
</feature>
<comment type="caution">
    <text evidence="2">The sequence shown here is derived from an EMBL/GenBank/DDBJ whole genome shotgun (WGS) entry which is preliminary data.</text>
</comment>
<dbReference type="AlphaFoldDB" id="A0AAD2FG58"/>
<keyword evidence="3" id="KW-1185">Reference proteome</keyword>
<evidence type="ECO:0000313" key="2">
    <source>
        <dbReference type="EMBL" id="CAJ1935719.1"/>
    </source>
</evidence>
<sequence length="260" mass="28665">MAILPPSNGGKPTSSSQSPPSIQTSRSRTKKLSDFDAYAFSSQVSYSPSRSSASNSPISRTTGSPLSPRSNERKRLNESEVYDLSSQVVYSPMRNGSPKYSPARSDTMSDYNTVVSHKTSSTASTRSRRPGQAKVRLQQQQMAMSSQQSVATSSHSVSSKSSSLSRPRGWHETMKHAASAANRKWEPRHGFEPDHNNNNGTTRSYYTANVSDSQSLSTLGASSTPPKRDQYQAPLMIDIEGENERMNVFDQFFDPSMYEI</sequence>
<organism evidence="2 3">
    <name type="scientific">Cylindrotheca closterium</name>
    <dbReference type="NCBI Taxonomy" id="2856"/>
    <lineage>
        <taxon>Eukaryota</taxon>
        <taxon>Sar</taxon>
        <taxon>Stramenopiles</taxon>
        <taxon>Ochrophyta</taxon>
        <taxon>Bacillariophyta</taxon>
        <taxon>Bacillariophyceae</taxon>
        <taxon>Bacillariophycidae</taxon>
        <taxon>Bacillariales</taxon>
        <taxon>Bacillariaceae</taxon>
        <taxon>Cylindrotheca</taxon>
    </lineage>
</organism>
<feature type="region of interest" description="Disordered" evidence="1">
    <location>
        <begin position="1"/>
        <end position="205"/>
    </location>
</feature>
<name>A0AAD2FG58_9STRA</name>
<dbReference type="EMBL" id="CAKOGP040000502">
    <property type="protein sequence ID" value="CAJ1935719.1"/>
    <property type="molecule type" value="Genomic_DNA"/>
</dbReference>
<feature type="compositionally biased region" description="Polar residues" evidence="1">
    <location>
        <begin position="196"/>
        <end position="205"/>
    </location>
</feature>
<feature type="compositionally biased region" description="Low complexity" evidence="1">
    <location>
        <begin position="12"/>
        <end position="26"/>
    </location>
</feature>
<feature type="compositionally biased region" description="Low complexity" evidence="1">
    <location>
        <begin position="137"/>
        <end position="165"/>
    </location>
</feature>
<evidence type="ECO:0000313" key="3">
    <source>
        <dbReference type="Proteomes" id="UP001295423"/>
    </source>
</evidence>
<feature type="compositionally biased region" description="Polar residues" evidence="1">
    <location>
        <begin position="60"/>
        <end position="69"/>
    </location>
</feature>